<dbReference type="Proteomes" id="UP000260351">
    <property type="component" value="Unassembled WGS sequence"/>
</dbReference>
<sequence>MKRGFTTQADSPRNRGLIPAIALAACLATGQLHAAIALIVVPDEAFDSPGNSSTSEPFGATSQCTDGMRFQQIIDGDTIGGGNISGLGFRLDDGQPALGSVTYGDTTIKLSSTTRNPGNMSKTFADNIGSDETLVFQGDFTVSAGTGSPTNPFDFQLPIDVPFEFDGSSHNLLIDVTVENCPAGADGYVFDADTRDVKSEYAFDKDAGTAAGTTSAGGLVTEVVLTSPPPIPPLYSCPFNGTGGDFLDRGFYVQDFPGERLDRVTLQYYPHAAGLYTLELTAREGGYDGRLIGRRTVTFDASGSSDVQRQTYDFGGATVTEGAVVAFSHEIIRRPGSAGISYDTASNSGGCPDIVQTHGTSPPLDSVRRDSVGLQITHVSRPRGLGGNWSVFGHSGEGFMVDVTASNQLVAIWFTYDDAGNQMWLTGVAEDFDGNQATMSVNEVTGPVFGPDFDPGDVVIDDWGTLSFTFDNCEEGTVHYNSTTGFGSGVYEIVKVYNTEQQMCP</sequence>
<evidence type="ECO:0000313" key="2">
    <source>
        <dbReference type="EMBL" id="RFF31381.1"/>
    </source>
</evidence>
<dbReference type="OrthoDB" id="5749027at2"/>
<accession>A0A3E1KAH9</accession>
<reference evidence="2 3" key="1">
    <citation type="submission" date="2018-08" db="EMBL/GenBank/DDBJ databases">
        <title>Wenzhouxiangella salilacus sp. nov., a novel bacterium isolated from a saline lake in Xinjiang Province, China.</title>
        <authorList>
            <person name="Han S."/>
        </authorList>
    </citation>
    <scope>NUCLEOTIDE SEQUENCE [LARGE SCALE GENOMIC DNA]</scope>
    <source>
        <strain evidence="2 3">XDB06</strain>
    </source>
</reference>
<comment type="caution">
    <text evidence="2">The sequence shown here is derived from an EMBL/GenBank/DDBJ whole genome shotgun (WGS) entry which is preliminary data.</text>
</comment>
<dbReference type="EMBL" id="QUZK01000021">
    <property type="protein sequence ID" value="RFF31381.1"/>
    <property type="molecule type" value="Genomic_DNA"/>
</dbReference>
<organism evidence="2 3">
    <name type="scientific">Wenzhouxiangella sediminis</name>
    <dbReference type="NCBI Taxonomy" id="1792836"/>
    <lineage>
        <taxon>Bacteria</taxon>
        <taxon>Pseudomonadati</taxon>
        <taxon>Pseudomonadota</taxon>
        <taxon>Gammaproteobacteria</taxon>
        <taxon>Chromatiales</taxon>
        <taxon>Wenzhouxiangellaceae</taxon>
        <taxon>Wenzhouxiangella</taxon>
    </lineage>
</organism>
<protein>
    <submittedName>
        <fullName evidence="2">Uncharacterized protein</fullName>
    </submittedName>
</protein>
<keyword evidence="3" id="KW-1185">Reference proteome</keyword>
<feature type="chain" id="PRO_5017663807" evidence="1">
    <location>
        <begin position="35"/>
        <end position="505"/>
    </location>
</feature>
<dbReference type="AlphaFoldDB" id="A0A3E1KAH9"/>
<evidence type="ECO:0000256" key="1">
    <source>
        <dbReference type="SAM" id="SignalP"/>
    </source>
</evidence>
<gene>
    <name evidence="2" type="ORF">DZC52_04790</name>
</gene>
<dbReference type="PROSITE" id="PS51257">
    <property type="entry name" value="PROKAR_LIPOPROTEIN"/>
    <property type="match status" value="1"/>
</dbReference>
<dbReference type="RefSeq" id="WP_116649987.1">
    <property type="nucleotide sequence ID" value="NZ_QUZK01000021.1"/>
</dbReference>
<evidence type="ECO:0000313" key="3">
    <source>
        <dbReference type="Proteomes" id="UP000260351"/>
    </source>
</evidence>
<proteinExistence type="predicted"/>
<name>A0A3E1KAH9_9GAMM</name>
<feature type="signal peptide" evidence="1">
    <location>
        <begin position="1"/>
        <end position="34"/>
    </location>
</feature>
<keyword evidence="1" id="KW-0732">Signal</keyword>